<gene>
    <name evidence="2" type="ORF">EV646_10684</name>
</gene>
<dbReference type="EMBL" id="SLWR01000006">
    <property type="protein sequence ID" value="TCO46845.1"/>
    <property type="molecule type" value="Genomic_DNA"/>
</dbReference>
<protein>
    <submittedName>
        <fullName evidence="2">Uncharacterized protein</fullName>
    </submittedName>
</protein>
<feature type="region of interest" description="Disordered" evidence="1">
    <location>
        <begin position="233"/>
        <end position="269"/>
    </location>
</feature>
<organism evidence="2 3">
    <name type="scientific">Kribbella antiqua</name>
    <dbReference type="NCBI Taxonomy" id="2512217"/>
    <lineage>
        <taxon>Bacteria</taxon>
        <taxon>Bacillati</taxon>
        <taxon>Actinomycetota</taxon>
        <taxon>Actinomycetes</taxon>
        <taxon>Propionibacteriales</taxon>
        <taxon>Kribbellaceae</taxon>
        <taxon>Kribbella</taxon>
    </lineage>
</organism>
<name>A0A4R2IV37_9ACTN</name>
<keyword evidence="3" id="KW-1185">Reference proteome</keyword>
<evidence type="ECO:0000313" key="3">
    <source>
        <dbReference type="Proteomes" id="UP000295573"/>
    </source>
</evidence>
<comment type="caution">
    <text evidence="2">The sequence shown here is derived from an EMBL/GenBank/DDBJ whole genome shotgun (WGS) entry which is preliminary data.</text>
</comment>
<accession>A0A4R2IV37</accession>
<dbReference type="AlphaFoldDB" id="A0A4R2IV37"/>
<evidence type="ECO:0000313" key="2">
    <source>
        <dbReference type="EMBL" id="TCO46845.1"/>
    </source>
</evidence>
<proteinExistence type="predicted"/>
<reference evidence="2 3" key="1">
    <citation type="journal article" date="2015" name="Stand. Genomic Sci.">
        <title>Genomic Encyclopedia of Bacterial and Archaeal Type Strains, Phase III: the genomes of soil and plant-associated and newly described type strains.</title>
        <authorList>
            <person name="Whitman W.B."/>
            <person name="Woyke T."/>
            <person name="Klenk H.P."/>
            <person name="Zhou Y."/>
            <person name="Lilburn T.G."/>
            <person name="Beck B.J."/>
            <person name="De Vos P."/>
            <person name="Vandamme P."/>
            <person name="Eisen J.A."/>
            <person name="Garrity G."/>
            <person name="Hugenholtz P."/>
            <person name="Kyrpides N.C."/>
        </authorList>
    </citation>
    <scope>NUCLEOTIDE SEQUENCE [LARGE SCALE GENOMIC DNA]</scope>
    <source>
        <strain evidence="2 3">VKM Ac-2541</strain>
    </source>
</reference>
<dbReference type="Proteomes" id="UP000295573">
    <property type="component" value="Unassembled WGS sequence"/>
</dbReference>
<sequence>MQAGGRPIVYGADAHQVLKDLVAPSLRKRLGRQRAGEAGAQKELHDNFMARRRVLVDSVRAVVGAPDSPHCALKNAFADAWTAVHADRMIDDLCDNGYLPPDVRELKLGWNEADPEKRQQLLNDIHWSAPRAYAFAEAVGEPSAMSVDQTLQMLANVPAFETSLVAADLLMSGRESMPYALKMQVADLIRTEFDNETDGRHIAELALELINTQEPVRPYEDLVAVHGDLVRDPTRDVAPASGAPTAKPASSTGRAAAGSQKPDKGKARE</sequence>
<evidence type="ECO:0000256" key="1">
    <source>
        <dbReference type="SAM" id="MobiDB-lite"/>
    </source>
</evidence>